<dbReference type="Pfam" id="PF13489">
    <property type="entry name" value="Methyltransf_23"/>
    <property type="match status" value="1"/>
</dbReference>
<proteinExistence type="predicted"/>
<dbReference type="AlphaFoldDB" id="A0A9D1KTH3"/>
<dbReference type="Proteomes" id="UP000824161">
    <property type="component" value="Unassembled WGS sequence"/>
</dbReference>
<dbReference type="Gene3D" id="3.40.50.150">
    <property type="entry name" value="Vaccinia Virus protein VP39"/>
    <property type="match status" value="1"/>
</dbReference>
<protein>
    <submittedName>
        <fullName evidence="1">Methyltransferase</fullName>
    </submittedName>
</protein>
<dbReference type="EMBL" id="DVLY01000021">
    <property type="protein sequence ID" value="HIT97384.1"/>
    <property type="molecule type" value="Genomic_DNA"/>
</dbReference>
<sequence>MKNETIPETKPTEPTQRIHRAFSRAADRYEGAGQMQDYAAGCLAELFRRSLGGEKPRRVLEIGAGSGFLTRRLRPEVLPGGVYTANDLTESFAHRYRSWGCVPLVGDVLQVALPQGQDAVVSSSCFQWIADLSGLFRRLAACLAEGGALCFSTFGPEHFLQVKSLTGVGLEYPSPERIAGELLGAGFEVGESLREKDLLRFDTAWEMLRYFSATGVNGIARPAEGLWTPGRLQDFERRYRQRYTASPGEPLPLTVDYLWFSARKRR</sequence>
<dbReference type="SUPFAM" id="SSF53335">
    <property type="entry name" value="S-adenosyl-L-methionine-dependent methyltransferases"/>
    <property type="match status" value="1"/>
</dbReference>
<reference evidence="1" key="2">
    <citation type="journal article" date="2021" name="PeerJ">
        <title>Extensive microbial diversity within the chicken gut microbiome revealed by metagenomics and culture.</title>
        <authorList>
            <person name="Gilroy R."/>
            <person name="Ravi A."/>
            <person name="Getino M."/>
            <person name="Pursley I."/>
            <person name="Horton D.L."/>
            <person name="Alikhan N.F."/>
            <person name="Baker D."/>
            <person name="Gharbi K."/>
            <person name="Hall N."/>
            <person name="Watson M."/>
            <person name="Adriaenssens E.M."/>
            <person name="Foster-Nyarko E."/>
            <person name="Jarju S."/>
            <person name="Secka A."/>
            <person name="Antonio M."/>
            <person name="Oren A."/>
            <person name="Chaudhuri R.R."/>
            <person name="La Ragione R."/>
            <person name="Hildebrand F."/>
            <person name="Pallen M.J."/>
        </authorList>
    </citation>
    <scope>NUCLEOTIDE SEQUENCE</scope>
    <source>
        <strain evidence="1">1383</strain>
    </source>
</reference>
<evidence type="ECO:0000313" key="2">
    <source>
        <dbReference type="Proteomes" id="UP000824161"/>
    </source>
</evidence>
<evidence type="ECO:0000313" key="1">
    <source>
        <dbReference type="EMBL" id="HIT97384.1"/>
    </source>
</evidence>
<gene>
    <name evidence="1" type="ORF">IAC44_00945</name>
</gene>
<reference evidence="1" key="1">
    <citation type="submission" date="2020-10" db="EMBL/GenBank/DDBJ databases">
        <authorList>
            <person name="Gilroy R."/>
        </authorList>
    </citation>
    <scope>NUCLEOTIDE SEQUENCE</scope>
    <source>
        <strain evidence="1">1383</strain>
    </source>
</reference>
<keyword evidence="1" id="KW-0808">Transferase</keyword>
<accession>A0A9D1KTH3</accession>
<dbReference type="GO" id="GO:0032259">
    <property type="term" value="P:methylation"/>
    <property type="evidence" value="ECO:0007669"/>
    <property type="project" value="UniProtKB-KW"/>
</dbReference>
<dbReference type="GO" id="GO:0008168">
    <property type="term" value="F:methyltransferase activity"/>
    <property type="evidence" value="ECO:0007669"/>
    <property type="project" value="UniProtKB-KW"/>
</dbReference>
<dbReference type="CDD" id="cd02440">
    <property type="entry name" value="AdoMet_MTases"/>
    <property type="match status" value="1"/>
</dbReference>
<keyword evidence="1" id="KW-0489">Methyltransferase</keyword>
<dbReference type="InterPro" id="IPR029063">
    <property type="entry name" value="SAM-dependent_MTases_sf"/>
</dbReference>
<organism evidence="1 2">
    <name type="scientific">Candidatus Merdimorpha stercoravium</name>
    <dbReference type="NCBI Taxonomy" id="2840863"/>
    <lineage>
        <taxon>Bacteria</taxon>
        <taxon>Pseudomonadati</taxon>
        <taxon>Bacteroidota</taxon>
        <taxon>Flavobacteriia</taxon>
        <taxon>Flavobacteriales</taxon>
        <taxon>Candidatus Merdimorpha</taxon>
    </lineage>
</organism>
<comment type="caution">
    <text evidence="1">The sequence shown here is derived from an EMBL/GenBank/DDBJ whole genome shotgun (WGS) entry which is preliminary data.</text>
</comment>
<name>A0A9D1KTH3_9FLAO</name>